<dbReference type="OrthoDB" id="65712at2"/>
<dbReference type="RefSeq" id="WP_109824568.1">
    <property type="nucleotide sequence ID" value="NZ_CP029494.1"/>
</dbReference>
<sequence length="290" mass="32194">MQFTRRLAALTLAALLLPAQAAPALDTALVGVWENTADDLELVFLPDGRVFSLNTMPGSAVEAETGTYQVKNGQLVYQWLISGLERTSYGVDGDQLTLGGWLNLSRTGHMNEAASEYARRSQELADITRKWLSRYPVAQARPGAVKDDPHPERAPREAAVYGGAGLDFEDLTLLDRSYIDPDNPNLVHTYKTFQASEIFLYPNGRFWHTTVLPKGVDARLQPTYTQTTVWGSYSVKPQGALEGDTVTLKYDGGDSGTVKVLGGRRYLKTTDVLYLNQKPKPRPRDELQFR</sequence>
<feature type="signal peptide" evidence="1">
    <location>
        <begin position="1"/>
        <end position="21"/>
    </location>
</feature>
<dbReference type="Proteomes" id="UP000245368">
    <property type="component" value="Chromosome"/>
</dbReference>
<evidence type="ECO:0000313" key="2">
    <source>
        <dbReference type="EMBL" id="AWN21931.1"/>
    </source>
</evidence>
<dbReference type="AlphaFoldDB" id="A0A2Z3JEN0"/>
<evidence type="ECO:0000256" key="1">
    <source>
        <dbReference type="SAM" id="SignalP"/>
    </source>
</evidence>
<feature type="chain" id="PRO_5016270463" evidence="1">
    <location>
        <begin position="22"/>
        <end position="290"/>
    </location>
</feature>
<proteinExistence type="predicted"/>
<name>A0A2Z3JEN0_9DEIO</name>
<keyword evidence="1" id="KW-0732">Signal</keyword>
<accession>A0A2Z3JEN0</accession>
<keyword evidence="3" id="KW-1185">Reference proteome</keyword>
<protein>
    <submittedName>
        <fullName evidence="2">Uncharacterized protein</fullName>
    </submittedName>
</protein>
<gene>
    <name evidence="2" type="ORF">DKM44_00670</name>
</gene>
<reference evidence="2 3" key="1">
    <citation type="submission" date="2018-05" db="EMBL/GenBank/DDBJ databases">
        <title>Complete Genome Sequence of Deinococcus sp. strain 17bor-2.</title>
        <authorList>
            <person name="Srinivasan S."/>
        </authorList>
    </citation>
    <scope>NUCLEOTIDE SEQUENCE [LARGE SCALE GENOMIC DNA]</scope>
    <source>
        <strain evidence="2 3">17bor-2</strain>
    </source>
</reference>
<dbReference type="KEGG" id="dez:DKM44_00670"/>
<dbReference type="EMBL" id="CP029494">
    <property type="protein sequence ID" value="AWN21931.1"/>
    <property type="molecule type" value="Genomic_DNA"/>
</dbReference>
<evidence type="ECO:0000313" key="3">
    <source>
        <dbReference type="Proteomes" id="UP000245368"/>
    </source>
</evidence>
<organism evidence="2 3">
    <name type="scientific">Deinococcus irradiatisoli</name>
    <dbReference type="NCBI Taxonomy" id="2202254"/>
    <lineage>
        <taxon>Bacteria</taxon>
        <taxon>Thermotogati</taxon>
        <taxon>Deinococcota</taxon>
        <taxon>Deinococci</taxon>
        <taxon>Deinococcales</taxon>
        <taxon>Deinococcaceae</taxon>
        <taxon>Deinococcus</taxon>
    </lineage>
</organism>